<comment type="caution">
    <text evidence="10">The sequence shown here is derived from an EMBL/GenBank/DDBJ whole genome shotgun (WGS) entry which is preliminary data.</text>
</comment>
<evidence type="ECO:0000256" key="5">
    <source>
        <dbReference type="ARBA" id="ARBA00022839"/>
    </source>
</evidence>
<evidence type="ECO:0000256" key="4">
    <source>
        <dbReference type="ARBA" id="ARBA00022801"/>
    </source>
</evidence>
<dbReference type="Proteomes" id="UP000814243">
    <property type="component" value="Unassembled WGS sequence"/>
</dbReference>
<evidence type="ECO:0000259" key="9">
    <source>
        <dbReference type="SMART" id="SM00479"/>
    </source>
</evidence>
<accession>A0A922MMS9</accession>
<sequence>MSRIATYVFLDLETSGLPMLDNNKTRITELCMVVVKRQHLLETRPGSVPRVLDKLSMCFNPGRMIHPDSTEITGLSNDLLEDNTLFNLNVFNTINSFIQCLKKPVCLIAENGHSFDFPILKNHFDKLGVELPDDILCGDSLYSSYDILEFAQGTASTERNASVANVAENGDKEKEVKASDNSSSETTSKSAEQSSNVENSQSEEVITEDFLNHFNEYDDLKFQQLLKEQNNRTPEQKPVQKPLTKIKKVKRRIFYENKPKPKQSYKLKDIYERVTNRPASEAHRAENDCLMAMEISITIGQKFVEYMDDKKNQSKFSEVKAMTPGVRLGD</sequence>
<evidence type="ECO:0000313" key="10">
    <source>
        <dbReference type="EMBL" id="KAH9640150.1"/>
    </source>
</evidence>
<dbReference type="EMBL" id="JACEFF010000293">
    <property type="protein sequence ID" value="KAH9640150.1"/>
    <property type="molecule type" value="Genomic_DNA"/>
</dbReference>
<keyword evidence="3" id="KW-0479">Metal-binding</keyword>
<evidence type="ECO:0000256" key="2">
    <source>
        <dbReference type="ARBA" id="ARBA00022722"/>
    </source>
</evidence>
<keyword evidence="5" id="KW-0269">Exonuclease</keyword>
<evidence type="ECO:0000256" key="8">
    <source>
        <dbReference type="SAM" id="MobiDB-lite"/>
    </source>
</evidence>
<feature type="domain" description="Exonuclease" evidence="9">
    <location>
        <begin position="6"/>
        <end position="305"/>
    </location>
</feature>
<feature type="compositionally biased region" description="Basic and acidic residues" evidence="8">
    <location>
        <begin position="169"/>
        <end position="178"/>
    </location>
</feature>
<evidence type="ECO:0000313" key="11">
    <source>
        <dbReference type="Proteomes" id="UP000814243"/>
    </source>
</evidence>
<dbReference type="GO" id="GO:0005737">
    <property type="term" value="C:cytoplasm"/>
    <property type="evidence" value="ECO:0007669"/>
    <property type="project" value="TreeGrafter"/>
</dbReference>
<comment type="cofactor">
    <cofactor evidence="1">
        <name>Mg(2+)</name>
        <dbReference type="ChEBI" id="CHEBI:18420"/>
    </cofactor>
</comment>
<evidence type="ECO:0000256" key="1">
    <source>
        <dbReference type="ARBA" id="ARBA00001946"/>
    </source>
</evidence>
<proteinExistence type="inferred from homology"/>
<dbReference type="InterPro" id="IPR040393">
    <property type="entry name" value="TREX1/2"/>
</dbReference>
<feature type="region of interest" description="Disordered" evidence="8">
    <location>
        <begin position="169"/>
        <end position="202"/>
    </location>
</feature>
<dbReference type="PANTHER" id="PTHR13058">
    <property type="entry name" value="THREE PRIME REPAIR EXONUCLEASE 1, 2"/>
    <property type="match status" value="1"/>
</dbReference>
<dbReference type="InterPro" id="IPR013520">
    <property type="entry name" value="Ribonucl_H"/>
</dbReference>
<dbReference type="GO" id="GO:0006308">
    <property type="term" value="P:DNA catabolic process"/>
    <property type="evidence" value="ECO:0007669"/>
    <property type="project" value="TreeGrafter"/>
</dbReference>
<keyword evidence="2" id="KW-0540">Nuclease</keyword>
<dbReference type="GO" id="GO:0003676">
    <property type="term" value="F:nucleic acid binding"/>
    <property type="evidence" value="ECO:0007669"/>
    <property type="project" value="InterPro"/>
</dbReference>
<protein>
    <recommendedName>
        <fullName evidence="9">Exonuclease domain-containing protein</fullName>
    </recommendedName>
</protein>
<dbReference type="Pfam" id="PF00929">
    <property type="entry name" value="RNase_T"/>
    <property type="match status" value="1"/>
</dbReference>
<evidence type="ECO:0000256" key="7">
    <source>
        <dbReference type="ARBA" id="ARBA00025769"/>
    </source>
</evidence>
<name>A0A922MMS9_SPOEX</name>
<dbReference type="InterPro" id="IPR036397">
    <property type="entry name" value="RNaseH_sf"/>
</dbReference>
<gene>
    <name evidence="10" type="ORF">HF086_018392</name>
</gene>
<dbReference type="InterPro" id="IPR012337">
    <property type="entry name" value="RNaseH-like_sf"/>
</dbReference>
<feature type="compositionally biased region" description="Low complexity" evidence="8">
    <location>
        <begin position="179"/>
        <end position="202"/>
    </location>
</feature>
<keyword evidence="4" id="KW-0378">Hydrolase</keyword>
<dbReference type="PANTHER" id="PTHR13058:SF19">
    <property type="entry name" value="LD40940P"/>
    <property type="match status" value="1"/>
</dbReference>
<dbReference type="SUPFAM" id="SSF53098">
    <property type="entry name" value="Ribonuclease H-like"/>
    <property type="match status" value="1"/>
</dbReference>
<dbReference type="SMART" id="SM00479">
    <property type="entry name" value="EXOIII"/>
    <property type="match status" value="1"/>
</dbReference>
<reference evidence="10" key="1">
    <citation type="journal article" date="2021" name="G3 (Bethesda)">
        <title>Genome and transcriptome analysis of the beet armyworm Spodoptera exigua reveals targets for pest control. .</title>
        <authorList>
            <person name="Simon S."/>
            <person name="Breeschoten T."/>
            <person name="Jansen H.J."/>
            <person name="Dirks R.P."/>
            <person name="Schranz M.E."/>
            <person name="Ros V.I.D."/>
        </authorList>
    </citation>
    <scope>NUCLEOTIDE SEQUENCE</scope>
    <source>
        <strain evidence="10">TB_SE_WUR_2020</strain>
    </source>
</reference>
<organism evidence="10 11">
    <name type="scientific">Spodoptera exigua</name>
    <name type="common">Beet armyworm</name>
    <name type="synonym">Noctua fulgens</name>
    <dbReference type="NCBI Taxonomy" id="7107"/>
    <lineage>
        <taxon>Eukaryota</taxon>
        <taxon>Metazoa</taxon>
        <taxon>Ecdysozoa</taxon>
        <taxon>Arthropoda</taxon>
        <taxon>Hexapoda</taxon>
        <taxon>Insecta</taxon>
        <taxon>Pterygota</taxon>
        <taxon>Neoptera</taxon>
        <taxon>Endopterygota</taxon>
        <taxon>Lepidoptera</taxon>
        <taxon>Glossata</taxon>
        <taxon>Ditrysia</taxon>
        <taxon>Noctuoidea</taxon>
        <taxon>Noctuidae</taxon>
        <taxon>Amphipyrinae</taxon>
        <taxon>Spodoptera</taxon>
    </lineage>
</organism>
<dbReference type="AlphaFoldDB" id="A0A922MMS9"/>
<dbReference type="Gene3D" id="3.30.420.10">
    <property type="entry name" value="Ribonuclease H-like superfamily/Ribonuclease H"/>
    <property type="match status" value="1"/>
</dbReference>
<evidence type="ECO:0000256" key="3">
    <source>
        <dbReference type="ARBA" id="ARBA00022723"/>
    </source>
</evidence>
<keyword evidence="6" id="KW-0460">Magnesium</keyword>
<dbReference type="GO" id="GO:0008296">
    <property type="term" value="F:3'-5'-DNA exonuclease activity"/>
    <property type="evidence" value="ECO:0007669"/>
    <property type="project" value="TreeGrafter"/>
</dbReference>
<dbReference type="GO" id="GO:0046872">
    <property type="term" value="F:metal ion binding"/>
    <property type="evidence" value="ECO:0007669"/>
    <property type="project" value="UniProtKB-KW"/>
</dbReference>
<evidence type="ECO:0000256" key="6">
    <source>
        <dbReference type="ARBA" id="ARBA00022842"/>
    </source>
</evidence>
<comment type="similarity">
    <text evidence="7">Belongs to the exonuclease superfamily. TREX family.</text>
</comment>